<dbReference type="GO" id="GO:0005524">
    <property type="term" value="F:ATP binding"/>
    <property type="evidence" value="ECO:0007669"/>
    <property type="project" value="UniProtKB-KW"/>
</dbReference>
<organism evidence="9 10">
    <name type="scientific">Paenibacillus terricola</name>
    <dbReference type="NCBI Taxonomy" id="2763503"/>
    <lineage>
        <taxon>Bacteria</taxon>
        <taxon>Bacillati</taxon>
        <taxon>Bacillota</taxon>
        <taxon>Bacilli</taxon>
        <taxon>Bacillales</taxon>
        <taxon>Paenibacillaceae</taxon>
        <taxon>Paenibacillus</taxon>
    </lineage>
</organism>
<reference evidence="9 10" key="1">
    <citation type="submission" date="2020-09" db="EMBL/GenBank/DDBJ databases">
        <title>Paenibacillus sp. strain PR3 16S rRNA gene Genome sequencing and assembly.</title>
        <authorList>
            <person name="Kim J."/>
        </authorList>
    </citation>
    <scope>NUCLEOTIDE SEQUENCE [LARGE SCALE GENOMIC DNA]</scope>
    <source>
        <strain evidence="9 10">PR3</strain>
    </source>
</reference>
<dbReference type="SUPFAM" id="SSF52540">
    <property type="entry name" value="P-loop containing nucleoside triphosphate hydrolases"/>
    <property type="match status" value="1"/>
</dbReference>
<dbReference type="InterPro" id="IPR003593">
    <property type="entry name" value="AAA+_ATPase"/>
</dbReference>
<evidence type="ECO:0000313" key="10">
    <source>
        <dbReference type="Proteomes" id="UP000609346"/>
    </source>
</evidence>
<dbReference type="Proteomes" id="UP000609346">
    <property type="component" value="Unassembled WGS sequence"/>
</dbReference>
<feature type="transmembrane region" description="Helical" evidence="7">
    <location>
        <begin position="12"/>
        <end position="31"/>
    </location>
</feature>
<keyword evidence="3" id="KW-0547">Nucleotide-binding</keyword>
<dbReference type="PANTHER" id="PTHR24221:SF654">
    <property type="entry name" value="ATP-BINDING CASSETTE SUB-FAMILY B MEMBER 6"/>
    <property type="match status" value="1"/>
</dbReference>
<evidence type="ECO:0000256" key="7">
    <source>
        <dbReference type="SAM" id="Phobius"/>
    </source>
</evidence>
<evidence type="ECO:0000256" key="5">
    <source>
        <dbReference type="ARBA" id="ARBA00022989"/>
    </source>
</evidence>
<proteinExistence type="predicted"/>
<dbReference type="CDD" id="cd03228">
    <property type="entry name" value="ABCC_MRP_Like"/>
    <property type="match status" value="1"/>
</dbReference>
<name>A0ABR8N0Y3_9BACL</name>
<dbReference type="RefSeq" id="WP_191206157.1">
    <property type="nucleotide sequence ID" value="NZ_JACXZA010000007.1"/>
</dbReference>
<evidence type="ECO:0000313" key="9">
    <source>
        <dbReference type="EMBL" id="MBD3921851.1"/>
    </source>
</evidence>
<keyword evidence="2 7" id="KW-0812">Transmembrane</keyword>
<dbReference type="InterPro" id="IPR003439">
    <property type="entry name" value="ABC_transporter-like_ATP-bd"/>
</dbReference>
<dbReference type="PANTHER" id="PTHR24221">
    <property type="entry name" value="ATP-BINDING CASSETTE SUB-FAMILY B"/>
    <property type="match status" value="1"/>
</dbReference>
<comment type="caution">
    <text evidence="9">The sequence shown here is derived from an EMBL/GenBank/DDBJ whole genome shotgun (WGS) entry which is preliminary data.</text>
</comment>
<dbReference type="InterPro" id="IPR039421">
    <property type="entry name" value="Type_1_exporter"/>
</dbReference>
<protein>
    <submittedName>
        <fullName evidence="9">ABC transporter ATP-binding protein</fullName>
    </submittedName>
</protein>
<evidence type="ECO:0000256" key="6">
    <source>
        <dbReference type="ARBA" id="ARBA00023136"/>
    </source>
</evidence>
<sequence length="575" mass="62893">MLSREDRRPVIRTASLDTVSMLMLPLRLFLIKLVMDQIQRWNLPTSTHETLLFACTGLAALMTAAAFIGSSSLLMHTRIFEIGTLLKERIIVDTTARLPLRALESPTVQDARRRALLYAPDAVCLEGLSFLIQSVQAILLIGIICLLGCWPLAVGLLLLGCGQSWLYAAIGSRLERSQTKQAASLRLADHLHRLLIAKSSAQEIRVFSLHTLLQQRWLTYNQDASRQNERAIARSERQKLLPELSFSLISGVAILIIMLAGSSASSSAGDYVVLFQCVTLLAGAIPGAVKQIGSLSQMAVHFNNNNAYLQLAEDSATHPHNGTVTNSVEPIGLRVEQVSFRYDHADDRPAAIDSVSFEVEPGTKIAIVGDNGSGKSTLVKLLLGLYRPDEGVIQWETSQGTCQAGDPAYRTAAVFQDFNRFQLRLRDNVAIGDVTKVNDDDAIHAALAKAGVSRPHTPLNDMIGTAFGRFDLSGGQWQKIAASRAFISKNSFLVFDEPTSALDPQAEREAFANFLQAAEGQTAVLVTHRLGAAKLADTILVLKDGRLIEQGTHAQLIEAQGEYERLYRLQAAWYA</sequence>
<gene>
    <name evidence="9" type="ORF">H8B09_24030</name>
</gene>
<keyword evidence="4 9" id="KW-0067">ATP-binding</keyword>
<keyword evidence="10" id="KW-1185">Reference proteome</keyword>
<feature type="transmembrane region" description="Helical" evidence="7">
    <location>
        <begin position="271"/>
        <end position="289"/>
    </location>
</feature>
<dbReference type="Gene3D" id="3.40.50.300">
    <property type="entry name" value="P-loop containing nucleotide triphosphate hydrolases"/>
    <property type="match status" value="1"/>
</dbReference>
<feature type="domain" description="ABC transporter" evidence="8">
    <location>
        <begin position="333"/>
        <end position="569"/>
    </location>
</feature>
<dbReference type="Gene3D" id="1.20.1560.10">
    <property type="entry name" value="ABC transporter type 1, transmembrane domain"/>
    <property type="match status" value="1"/>
</dbReference>
<dbReference type="Pfam" id="PF00005">
    <property type="entry name" value="ABC_tran"/>
    <property type="match status" value="1"/>
</dbReference>
<dbReference type="SMART" id="SM00382">
    <property type="entry name" value="AAA"/>
    <property type="match status" value="1"/>
</dbReference>
<accession>A0ABR8N0Y3</accession>
<feature type="transmembrane region" description="Helical" evidence="7">
    <location>
        <begin position="244"/>
        <end position="265"/>
    </location>
</feature>
<dbReference type="InterPro" id="IPR027417">
    <property type="entry name" value="P-loop_NTPase"/>
</dbReference>
<evidence type="ECO:0000256" key="1">
    <source>
        <dbReference type="ARBA" id="ARBA00004651"/>
    </source>
</evidence>
<evidence type="ECO:0000256" key="4">
    <source>
        <dbReference type="ARBA" id="ARBA00022840"/>
    </source>
</evidence>
<dbReference type="SUPFAM" id="SSF90123">
    <property type="entry name" value="ABC transporter transmembrane region"/>
    <property type="match status" value="1"/>
</dbReference>
<evidence type="ECO:0000259" key="8">
    <source>
        <dbReference type="PROSITE" id="PS50893"/>
    </source>
</evidence>
<dbReference type="EMBL" id="JACXZA010000007">
    <property type="protein sequence ID" value="MBD3921851.1"/>
    <property type="molecule type" value="Genomic_DNA"/>
</dbReference>
<comment type="subcellular location">
    <subcellularLocation>
        <location evidence="1">Cell membrane</location>
        <topology evidence="1">Multi-pass membrane protein</topology>
    </subcellularLocation>
</comment>
<dbReference type="InterPro" id="IPR036640">
    <property type="entry name" value="ABC1_TM_sf"/>
</dbReference>
<dbReference type="PROSITE" id="PS50893">
    <property type="entry name" value="ABC_TRANSPORTER_2"/>
    <property type="match status" value="1"/>
</dbReference>
<keyword evidence="6 7" id="KW-0472">Membrane</keyword>
<evidence type="ECO:0000256" key="3">
    <source>
        <dbReference type="ARBA" id="ARBA00022741"/>
    </source>
</evidence>
<evidence type="ECO:0000256" key="2">
    <source>
        <dbReference type="ARBA" id="ARBA00022692"/>
    </source>
</evidence>
<feature type="transmembrane region" description="Helical" evidence="7">
    <location>
        <begin position="51"/>
        <end position="75"/>
    </location>
</feature>
<keyword evidence="5 7" id="KW-1133">Transmembrane helix</keyword>